<dbReference type="Gene3D" id="3.40.140.10">
    <property type="entry name" value="Cytidine Deaminase, domain 2"/>
    <property type="match status" value="1"/>
</dbReference>
<keyword evidence="2" id="KW-1185">Reference proteome</keyword>
<reference evidence="1 2" key="1">
    <citation type="submission" date="2018-06" db="EMBL/GenBank/DDBJ databases">
        <title>Genomic Encyclopedia of Archaeal and Bacterial Type Strains, Phase II (KMG-II): from individual species to whole genera.</title>
        <authorList>
            <person name="Goeker M."/>
        </authorList>
    </citation>
    <scope>NUCLEOTIDE SEQUENCE [LARGE SCALE GENOMIC DNA]</scope>
    <source>
        <strain evidence="1 2">DSM 25663</strain>
    </source>
</reference>
<dbReference type="RefSeq" id="WP_112112589.1">
    <property type="nucleotide sequence ID" value="NZ_QLSZ01000003.1"/>
</dbReference>
<dbReference type="EMBL" id="QLSZ01000003">
    <property type="protein sequence ID" value="RAR73787.1"/>
    <property type="molecule type" value="Genomic_DNA"/>
</dbReference>
<dbReference type="OrthoDB" id="1099936at2"/>
<comment type="caution">
    <text evidence="1">The sequence shown here is derived from an EMBL/GenBank/DDBJ whole genome shotgun (WGS) entry which is preliminary data.</text>
</comment>
<protein>
    <recommendedName>
        <fullName evidence="3">JAB domain-containing protein</fullName>
    </recommendedName>
</protein>
<sequence length="318" mass="36804">MINIQSKLLIYESELNFLAQCILDFPEMETGCDLFGFWTHTGHAIVQYIIGPGERCKRTETTFHQDEEYLKVIGDELRTKHGLQHLGNFHSHHTFTLKKPSQQDSTTVVKAMNTYQLDRFLLMIGNVVNDDSTTINAYQYNRGKEHLYDHSGFVVLPGASPIRTAFDATCTSYLYQPKTEHARVVNLLETTLEDQVYSKPNYPENYWLRIKENRKVLNGIMHKLNQEFGYLIAKQEDKTDIVYLLFGSKELGPFKVTFPVGFPTSAPLVYKFDFNAIRFWILLESNEWKSDGSLVLNTFNYVLEMVTKVVESNEECHE</sequence>
<dbReference type="AlphaFoldDB" id="A0A328YTB7"/>
<organism evidence="1 2">
    <name type="scientific">Flavobacterium aciduliphilum</name>
    <dbReference type="NCBI Taxonomy" id="1101402"/>
    <lineage>
        <taxon>Bacteria</taxon>
        <taxon>Pseudomonadati</taxon>
        <taxon>Bacteroidota</taxon>
        <taxon>Flavobacteriia</taxon>
        <taxon>Flavobacteriales</taxon>
        <taxon>Flavobacteriaceae</taxon>
        <taxon>Flavobacterium</taxon>
    </lineage>
</organism>
<name>A0A328YTB7_9FLAO</name>
<dbReference type="Proteomes" id="UP000248840">
    <property type="component" value="Unassembled WGS sequence"/>
</dbReference>
<proteinExistence type="predicted"/>
<gene>
    <name evidence="1" type="ORF">CLV55_103106</name>
</gene>
<evidence type="ECO:0008006" key="3">
    <source>
        <dbReference type="Google" id="ProtNLM"/>
    </source>
</evidence>
<evidence type="ECO:0000313" key="1">
    <source>
        <dbReference type="EMBL" id="RAR73787.1"/>
    </source>
</evidence>
<accession>A0A328YTB7</accession>
<evidence type="ECO:0000313" key="2">
    <source>
        <dbReference type="Proteomes" id="UP000248840"/>
    </source>
</evidence>